<dbReference type="PANTHER" id="PTHR28040:SF1">
    <property type="entry name" value="PYRIDOXAMINE 5'-PHOSPHATE OXIDASE YLR456W HOMOLOG-RELATED"/>
    <property type="match status" value="1"/>
</dbReference>
<comment type="caution">
    <text evidence="3">The sequence shown here is derived from an EMBL/GenBank/DDBJ whole genome shotgun (WGS) entry which is preliminary data.</text>
</comment>
<dbReference type="GO" id="GO:0005634">
    <property type="term" value="C:nucleus"/>
    <property type="evidence" value="ECO:0007669"/>
    <property type="project" value="TreeGrafter"/>
</dbReference>
<organism evidence="3 4">
    <name type="scientific">Xylaria flabelliformis</name>
    <dbReference type="NCBI Taxonomy" id="2512241"/>
    <lineage>
        <taxon>Eukaryota</taxon>
        <taxon>Fungi</taxon>
        <taxon>Dikarya</taxon>
        <taxon>Ascomycota</taxon>
        <taxon>Pezizomycotina</taxon>
        <taxon>Sordariomycetes</taxon>
        <taxon>Xylariomycetidae</taxon>
        <taxon>Xylariales</taxon>
        <taxon>Xylariaceae</taxon>
        <taxon>Xylaria</taxon>
    </lineage>
</organism>
<feature type="domain" description="Pyridoxamine 5'-phosphate oxidase N-terminal" evidence="2">
    <location>
        <begin position="23"/>
        <end position="157"/>
    </location>
</feature>
<dbReference type="PANTHER" id="PTHR28040">
    <property type="entry name" value="PYRIDOXAMINE 5'-PHOSPHATE OXIDASE YLR456W HOMOLOG-RELATED"/>
    <property type="match status" value="1"/>
</dbReference>
<dbReference type="GO" id="GO:0005737">
    <property type="term" value="C:cytoplasm"/>
    <property type="evidence" value="ECO:0007669"/>
    <property type="project" value="TreeGrafter"/>
</dbReference>
<dbReference type="EMBL" id="VFLP01000025">
    <property type="protein sequence ID" value="TRX93948.1"/>
    <property type="molecule type" value="Genomic_DNA"/>
</dbReference>
<dbReference type="AlphaFoldDB" id="A0A553I170"/>
<proteinExistence type="predicted"/>
<evidence type="ECO:0000256" key="1">
    <source>
        <dbReference type="SAM" id="MobiDB-lite"/>
    </source>
</evidence>
<feature type="region of interest" description="Disordered" evidence="1">
    <location>
        <begin position="98"/>
        <end position="118"/>
    </location>
</feature>
<accession>A0A553I170</accession>
<dbReference type="Gene3D" id="2.30.110.10">
    <property type="entry name" value="Electron Transport, Fmn-binding Protein, Chain A"/>
    <property type="match status" value="1"/>
</dbReference>
<dbReference type="Proteomes" id="UP000319160">
    <property type="component" value="Unassembled WGS sequence"/>
</dbReference>
<gene>
    <name evidence="3" type="ORF">FHL15_005026</name>
</gene>
<evidence type="ECO:0000313" key="4">
    <source>
        <dbReference type="Proteomes" id="UP000319160"/>
    </source>
</evidence>
<dbReference type="InterPro" id="IPR052841">
    <property type="entry name" value="PMP_oxidase-like"/>
</dbReference>
<reference evidence="4" key="1">
    <citation type="submission" date="2019-06" db="EMBL/GenBank/DDBJ databases">
        <title>Draft genome sequence of the griseofulvin-producing fungus Xylaria cubensis strain G536.</title>
        <authorList>
            <person name="Mead M.E."/>
            <person name="Raja H.A."/>
            <person name="Steenwyk J.L."/>
            <person name="Knowles S.L."/>
            <person name="Oberlies N.H."/>
            <person name="Rokas A."/>
        </authorList>
    </citation>
    <scope>NUCLEOTIDE SEQUENCE [LARGE SCALE GENOMIC DNA]</scope>
    <source>
        <strain evidence="4">G536</strain>
    </source>
</reference>
<protein>
    <recommendedName>
        <fullName evidence="2">Pyridoxamine 5'-phosphate oxidase N-terminal domain-containing protein</fullName>
    </recommendedName>
</protein>
<evidence type="ECO:0000313" key="3">
    <source>
        <dbReference type="EMBL" id="TRX93948.1"/>
    </source>
</evidence>
<dbReference type="OrthoDB" id="5300823at2759"/>
<feature type="region of interest" description="Disordered" evidence="1">
    <location>
        <begin position="1"/>
        <end position="21"/>
    </location>
</feature>
<sequence>MEQISLNHEASAGDTHKQTVSELPPEVVQCLENARFLHLATCVGNQPHVSLMNYTYLPSSPYSSVPVIVMTTNPSSKKTNNLLVNPNVSLLVHDWVSHRPPTQGRRASGGSPGPEHRSSLASMLININTSAMSSISATINGTAKLIAPGSDEEKYYRDQHLENNTFDSEGVISFNRQPPGDTEDGGRECFVAGEEVQVILVHIKDIRTSDWKGGVRDWVLTSEANGPTINGVSSLEVSKETQ</sequence>
<evidence type="ECO:0000259" key="2">
    <source>
        <dbReference type="Pfam" id="PF01243"/>
    </source>
</evidence>
<dbReference type="SUPFAM" id="SSF50475">
    <property type="entry name" value="FMN-binding split barrel"/>
    <property type="match status" value="1"/>
</dbReference>
<name>A0A553I170_9PEZI</name>
<dbReference type="STRING" id="2512241.A0A553I170"/>
<keyword evidence="4" id="KW-1185">Reference proteome</keyword>
<dbReference type="Pfam" id="PF01243">
    <property type="entry name" value="PNPOx_N"/>
    <property type="match status" value="1"/>
</dbReference>
<dbReference type="InterPro" id="IPR012349">
    <property type="entry name" value="Split_barrel_FMN-bd"/>
</dbReference>
<dbReference type="InterPro" id="IPR011576">
    <property type="entry name" value="Pyridox_Oxase_N"/>
</dbReference>